<evidence type="ECO:0000259" key="2">
    <source>
        <dbReference type="PROSITE" id="PS50914"/>
    </source>
</evidence>
<reference evidence="3 4" key="1">
    <citation type="submission" date="2019-08" db="EMBL/GenBank/DDBJ databases">
        <title>Parahaliea maris sp. nov., isolated from the surface seawater.</title>
        <authorList>
            <person name="Liu Y."/>
        </authorList>
    </citation>
    <scope>NUCLEOTIDE SEQUENCE [LARGE SCALE GENOMIC DNA]</scope>
    <source>
        <strain evidence="3 4">S2-26</strain>
    </source>
</reference>
<protein>
    <submittedName>
        <fullName evidence="3">BON domain-containing protein</fullName>
    </submittedName>
</protein>
<dbReference type="EMBL" id="VRYZ01000001">
    <property type="protein sequence ID" value="TXS95157.1"/>
    <property type="molecule type" value="Genomic_DNA"/>
</dbReference>
<keyword evidence="4" id="KW-1185">Reference proteome</keyword>
<dbReference type="PROSITE" id="PS50914">
    <property type="entry name" value="BON"/>
    <property type="match status" value="2"/>
</dbReference>
<sequence>MLATMKSNPIEDEPVERTMGRQLEDEAVETKATVNIRASDARFEQAHLVIVSYNGFVLLAGQVASEELKNKASDVVRKIRGVRRIYNELEVAAASSGMTRTADAWITAKVKSWLIGHSSTPGMRTKVVTENGVVYLMGMATQAEADRVTDVAAGLSGVQRVVRLFEIVSG</sequence>
<dbReference type="PANTHER" id="PTHR34606:SF4">
    <property type="entry name" value="OUTER MEMBRANE LIPOPROTEIN DOLP"/>
    <property type="match status" value="1"/>
</dbReference>
<dbReference type="InterPro" id="IPR051686">
    <property type="entry name" value="Lipoprotein_DolP"/>
</dbReference>
<gene>
    <name evidence="3" type="ORF">FVW59_03160</name>
</gene>
<dbReference type="AlphaFoldDB" id="A0A5C9A6H6"/>
<organism evidence="3 4">
    <name type="scientific">Parahaliea aestuarii</name>
    <dbReference type="NCBI Taxonomy" id="1852021"/>
    <lineage>
        <taxon>Bacteria</taxon>
        <taxon>Pseudomonadati</taxon>
        <taxon>Pseudomonadota</taxon>
        <taxon>Gammaproteobacteria</taxon>
        <taxon>Cellvibrionales</taxon>
        <taxon>Halieaceae</taxon>
        <taxon>Parahaliea</taxon>
    </lineage>
</organism>
<comment type="caution">
    <text evidence="3">The sequence shown here is derived from an EMBL/GenBank/DDBJ whole genome shotgun (WGS) entry which is preliminary data.</text>
</comment>
<dbReference type="PANTHER" id="PTHR34606">
    <property type="entry name" value="BON DOMAIN-CONTAINING PROTEIN"/>
    <property type="match status" value="1"/>
</dbReference>
<accession>A0A5C9A6H6</accession>
<dbReference type="InterPro" id="IPR014004">
    <property type="entry name" value="Transpt-assoc_nodulatn_dom_bac"/>
</dbReference>
<dbReference type="Pfam" id="PF04972">
    <property type="entry name" value="BON"/>
    <property type="match status" value="2"/>
</dbReference>
<name>A0A5C9A6H6_9GAMM</name>
<feature type="domain" description="BON" evidence="2">
    <location>
        <begin position="24"/>
        <end position="93"/>
    </location>
</feature>
<evidence type="ECO:0000313" key="3">
    <source>
        <dbReference type="EMBL" id="TXS95157.1"/>
    </source>
</evidence>
<evidence type="ECO:0000313" key="4">
    <source>
        <dbReference type="Proteomes" id="UP000321933"/>
    </source>
</evidence>
<proteinExistence type="predicted"/>
<evidence type="ECO:0000256" key="1">
    <source>
        <dbReference type="ARBA" id="ARBA00022729"/>
    </source>
</evidence>
<keyword evidence="1" id="KW-0732">Signal</keyword>
<dbReference type="OrthoDB" id="9783990at2"/>
<dbReference type="Gene3D" id="3.30.1340.30">
    <property type="match status" value="1"/>
</dbReference>
<feature type="domain" description="BON" evidence="2">
    <location>
        <begin position="102"/>
        <end position="169"/>
    </location>
</feature>
<dbReference type="Proteomes" id="UP000321933">
    <property type="component" value="Unassembled WGS sequence"/>
</dbReference>
<dbReference type="InterPro" id="IPR007055">
    <property type="entry name" value="BON_dom"/>
</dbReference>
<dbReference type="SMART" id="SM00749">
    <property type="entry name" value="BON"/>
    <property type="match status" value="2"/>
</dbReference>